<sequence>MGIQSKVGGMKTGIEGRTGSGKLTLIQTLFRIVEPATGQIMIDGSNISSIGLHDLRSRLSIILQDPTMFEGAIRSNLDPFEEYSDLGFGRLRTSASFRIKSGRNKESQILHLLRMERIGAWVRGS</sequence>
<dbReference type="Gene3D" id="3.40.50.300">
    <property type="entry name" value="P-loop containing nucleotide triphosphate hydrolases"/>
    <property type="match status" value="1"/>
</dbReference>
<reference evidence="4 5" key="1">
    <citation type="journal article" date="2018" name="PLoS Genet.">
        <title>Population sequencing reveals clonal diversity and ancestral inbreeding in the grapevine cultivar Chardonnay.</title>
        <authorList>
            <person name="Roach M.J."/>
            <person name="Johnson D.L."/>
            <person name="Bohlmann J."/>
            <person name="van Vuuren H.J."/>
            <person name="Jones S.J."/>
            <person name="Pretorius I.S."/>
            <person name="Schmidt S.A."/>
            <person name="Borneman A.R."/>
        </authorList>
    </citation>
    <scope>NUCLEOTIDE SEQUENCE [LARGE SCALE GENOMIC DNA]</scope>
    <source>
        <strain evidence="5">cv. Chardonnay</strain>
        <tissue evidence="4">Leaf</tissue>
    </source>
</reference>
<dbReference type="SUPFAM" id="SSF52540">
    <property type="entry name" value="P-loop containing nucleoside triphosphate hydrolases"/>
    <property type="match status" value="1"/>
</dbReference>
<evidence type="ECO:0000256" key="1">
    <source>
        <dbReference type="ARBA" id="ARBA00022741"/>
    </source>
</evidence>
<name>A0A438FZ44_VITVI</name>
<dbReference type="EMBL" id="QGNW01000691">
    <property type="protein sequence ID" value="RVW65243.1"/>
    <property type="molecule type" value="Genomic_DNA"/>
</dbReference>
<evidence type="ECO:0000313" key="4">
    <source>
        <dbReference type="EMBL" id="RVW65243.1"/>
    </source>
</evidence>
<proteinExistence type="predicted"/>
<keyword evidence="1" id="KW-0547">Nucleotide-binding</keyword>
<evidence type="ECO:0000256" key="2">
    <source>
        <dbReference type="ARBA" id="ARBA00022840"/>
    </source>
</evidence>
<dbReference type="GO" id="GO:0005524">
    <property type="term" value="F:ATP binding"/>
    <property type="evidence" value="ECO:0007669"/>
    <property type="project" value="UniProtKB-KW"/>
</dbReference>
<dbReference type="PANTHER" id="PTHR24223:SF181">
    <property type="entry name" value="ABC TRANSPORTER C FAMILY MEMBER 3"/>
    <property type="match status" value="1"/>
</dbReference>
<comment type="caution">
    <text evidence="4">The sequence shown here is derived from an EMBL/GenBank/DDBJ whole genome shotgun (WGS) entry which is preliminary data.</text>
</comment>
<dbReference type="Proteomes" id="UP000288805">
    <property type="component" value="Unassembled WGS sequence"/>
</dbReference>
<protein>
    <submittedName>
        <fullName evidence="4">ABC transporter C family member 6</fullName>
    </submittedName>
</protein>
<dbReference type="Gramene" id="Vitis10g01926.t01">
    <property type="protein sequence ID" value="Vitis10g01926.t01.CDS"/>
    <property type="gene ID" value="Vitis10g01926"/>
</dbReference>
<feature type="domain" description="ABC transporter" evidence="3">
    <location>
        <begin position="9"/>
        <end position="104"/>
    </location>
</feature>
<organism evidence="4 5">
    <name type="scientific">Vitis vinifera</name>
    <name type="common">Grape</name>
    <dbReference type="NCBI Taxonomy" id="29760"/>
    <lineage>
        <taxon>Eukaryota</taxon>
        <taxon>Viridiplantae</taxon>
        <taxon>Streptophyta</taxon>
        <taxon>Embryophyta</taxon>
        <taxon>Tracheophyta</taxon>
        <taxon>Spermatophyta</taxon>
        <taxon>Magnoliopsida</taxon>
        <taxon>eudicotyledons</taxon>
        <taxon>Gunneridae</taxon>
        <taxon>Pentapetalae</taxon>
        <taxon>rosids</taxon>
        <taxon>Vitales</taxon>
        <taxon>Vitaceae</taxon>
        <taxon>Viteae</taxon>
        <taxon>Vitis</taxon>
    </lineage>
</organism>
<evidence type="ECO:0000259" key="3">
    <source>
        <dbReference type="Pfam" id="PF00005"/>
    </source>
</evidence>
<dbReference type="OrthoDB" id="6500128at2759"/>
<dbReference type="InterPro" id="IPR003439">
    <property type="entry name" value="ABC_transporter-like_ATP-bd"/>
</dbReference>
<evidence type="ECO:0000313" key="5">
    <source>
        <dbReference type="Proteomes" id="UP000288805"/>
    </source>
</evidence>
<keyword evidence="2" id="KW-0067">ATP-binding</keyword>
<accession>A0A438FZ44</accession>
<dbReference type="GO" id="GO:0016887">
    <property type="term" value="F:ATP hydrolysis activity"/>
    <property type="evidence" value="ECO:0007669"/>
    <property type="project" value="InterPro"/>
</dbReference>
<dbReference type="InterPro" id="IPR050173">
    <property type="entry name" value="ABC_transporter_C-like"/>
</dbReference>
<dbReference type="AlphaFoldDB" id="A0A438FZ44"/>
<gene>
    <name evidence="4" type="primary">ABCC6_2</name>
    <name evidence="4" type="ORF">CK203_062613</name>
</gene>
<dbReference type="PANTHER" id="PTHR24223">
    <property type="entry name" value="ATP-BINDING CASSETTE SUB-FAMILY C"/>
    <property type="match status" value="1"/>
</dbReference>
<dbReference type="InterPro" id="IPR027417">
    <property type="entry name" value="P-loop_NTPase"/>
</dbReference>
<dbReference type="Pfam" id="PF00005">
    <property type="entry name" value="ABC_tran"/>
    <property type="match status" value="1"/>
</dbReference>